<accession>A0ABV8MIM7</accession>
<evidence type="ECO:0000313" key="2">
    <source>
        <dbReference type="Proteomes" id="UP001595791"/>
    </source>
</evidence>
<dbReference type="EMBL" id="JBHSBU010000001">
    <property type="protein sequence ID" value="MFC4157997.1"/>
    <property type="molecule type" value="Genomic_DNA"/>
</dbReference>
<dbReference type="RefSeq" id="WP_378160211.1">
    <property type="nucleotide sequence ID" value="NZ_JBHSBU010000001.1"/>
</dbReference>
<evidence type="ECO:0000313" key="1">
    <source>
        <dbReference type="EMBL" id="MFC4157997.1"/>
    </source>
</evidence>
<dbReference type="InterPro" id="IPR011006">
    <property type="entry name" value="CheY-like_superfamily"/>
</dbReference>
<comment type="caution">
    <text evidence="1">The sequence shown here is derived from an EMBL/GenBank/DDBJ whole genome shotgun (WGS) entry which is preliminary data.</text>
</comment>
<proteinExistence type="predicted"/>
<protein>
    <recommendedName>
        <fullName evidence="3">Response regulatory domain-containing protein</fullName>
    </recommendedName>
</protein>
<sequence length="289" mass="30979">MDTPRTLSRLEVALASVEPDSDQWPDMLVKLLDCSPGTAQGLLSDGADSVNTLQRIADGLGVPLGMLIGAERIPFTAFCTKAAIILENVAYPCWVVADRHAMPPMLGDSFVLRNLDETWIAARLLDKVDGRPLRLLHIELVEPTPLPRSHIKILGYSPDPTMAAELRQALQQHGYSAEILGDIGAAIDTGRRNPPDVLLIDDGPASASSLSIDAPIRHAIGRPVRVVSMSALMPVRPQHVLERVAYSMGYYGCPRTVAAALLTLAQIVSIANAAPGQTTPGDSHLEVIP</sequence>
<organism evidence="1 2">
    <name type="scientific">Chitinimonas lacunae</name>
    <dbReference type="NCBI Taxonomy" id="1963018"/>
    <lineage>
        <taxon>Bacteria</taxon>
        <taxon>Pseudomonadati</taxon>
        <taxon>Pseudomonadota</taxon>
        <taxon>Betaproteobacteria</taxon>
        <taxon>Neisseriales</taxon>
        <taxon>Chitinibacteraceae</taxon>
        <taxon>Chitinimonas</taxon>
    </lineage>
</organism>
<dbReference type="Proteomes" id="UP001595791">
    <property type="component" value="Unassembled WGS sequence"/>
</dbReference>
<reference evidence="2" key="1">
    <citation type="journal article" date="2019" name="Int. J. Syst. Evol. Microbiol.">
        <title>The Global Catalogue of Microorganisms (GCM) 10K type strain sequencing project: providing services to taxonomists for standard genome sequencing and annotation.</title>
        <authorList>
            <consortium name="The Broad Institute Genomics Platform"/>
            <consortium name="The Broad Institute Genome Sequencing Center for Infectious Disease"/>
            <person name="Wu L."/>
            <person name="Ma J."/>
        </authorList>
    </citation>
    <scope>NUCLEOTIDE SEQUENCE [LARGE SCALE GENOMIC DNA]</scope>
    <source>
        <strain evidence="2">LMG 29894</strain>
    </source>
</reference>
<evidence type="ECO:0008006" key="3">
    <source>
        <dbReference type="Google" id="ProtNLM"/>
    </source>
</evidence>
<name>A0ABV8MIM7_9NEIS</name>
<gene>
    <name evidence="1" type="ORF">ACFOW7_01375</name>
</gene>
<keyword evidence="2" id="KW-1185">Reference proteome</keyword>
<dbReference type="SUPFAM" id="SSF52172">
    <property type="entry name" value="CheY-like"/>
    <property type="match status" value="1"/>
</dbReference>